<dbReference type="AlphaFoldDB" id="A0A9D3QB65"/>
<keyword evidence="4" id="KW-0010">Activator</keyword>
<dbReference type="Proteomes" id="UP001046870">
    <property type="component" value="Chromosome 4"/>
</dbReference>
<accession>A0A9D3QB65</accession>
<evidence type="ECO:0000256" key="3">
    <source>
        <dbReference type="ARBA" id="ARBA00023125"/>
    </source>
</evidence>
<dbReference type="PANTHER" id="PTHR13964">
    <property type="entry name" value="RBP-RELATED"/>
    <property type="match status" value="1"/>
</dbReference>
<feature type="region of interest" description="Disordered" evidence="7">
    <location>
        <begin position="244"/>
        <end position="325"/>
    </location>
</feature>
<dbReference type="EMBL" id="JAFDVH010000004">
    <property type="protein sequence ID" value="KAG7480713.1"/>
    <property type="molecule type" value="Genomic_DNA"/>
</dbReference>
<dbReference type="InterPro" id="IPR001606">
    <property type="entry name" value="ARID_dom"/>
</dbReference>
<dbReference type="PROSITE" id="PS51011">
    <property type="entry name" value="ARID"/>
    <property type="match status" value="1"/>
</dbReference>
<feature type="compositionally biased region" description="Basic and acidic residues" evidence="7">
    <location>
        <begin position="167"/>
        <end position="177"/>
    </location>
</feature>
<evidence type="ECO:0000256" key="5">
    <source>
        <dbReference type="ARBA" id="ARBA00023163"/>
    </source>
</evidence>
<evidence type="ECO:0000256" key="4">
    <source>
        <dbReference type="ARBA" id="ARBA00023159"/>
    </source>
</evidence>
<keyword evidence="5" id="KW-0804">Transcription</keyword>
<dbReference type="SMART" id="SM01014">
    <property type="entry name" value="ARID"/>
    <property type="match status" value="1"/>
</dbReference>
<feature type="compositionally biased region" description="Basic and acidic residues" evidence="7">
    <location>
        <begin position="11"/>
        <end position="20"/>
    </location>
</feature>
<dbReference type="InterPro" id="IPR051232">
    <property type="entry name" value="ARID/SWI1_ChromRemod"/>
</dbReference>
<evidence type="ECO:0000256" key="1">
    <source>
        <dbReference type="ARBA" id="ARBA00004123"/>
    </source>
</evidence>
<feature type="region of interest" description="Disordered" evidence="7">
    <location>
        <begin position="1"/>
        <end position="56"/>
    </location>
</feature>
<keyword evidence="3" id="KW-0238">DNA-binding</keyword>
<evidence type="ECO:0000256" key="6">
    <source>
        <dbReference type="ARBA" id="ARBA00023242"/>
    </source>
</evidence>
<evidence type="ECO:0000259" key="8">
    <source>
        <dbReference type="PROSITE" id="PS51011"/>
    </source>
</evidence>
<feature type="compositionally biased region" description="Basic and acidic residues" evidence="7">
    <location>
        <begin position="146"/>
        <end position="155"/>
    </location>
</feature>
<feature type="region of interest" description="Disordered" evidence="7">
    <location>
        <begin position="466"/>
        <end position="485"/>
    </location>
</feature>
<proteinExistence type="predicted"/>
<gene>
    <name evidence="9" type="ORF">MATL_G00059260</name>
</gene>
<dbReference type="PANTHER" id="PTHR13964:SF25">
    <property type="entry name" value="AT-RICH INTERACTIVE DOMAIN-CONTAINING PROTEIN 5A"/>
    <property type="match status" value="1"/>
</dbReference>
<feature type="domain" description="ARID" evidence="8">
    <location>
        <begin position="57"/>
        <end position="149"/>
    </location>
</feature>
<feature type="compositionally biased region" description="Low complexity" evidence="7">
    <location>
        <begin position="308"/>
        <end position="325"/>
    </location>
</feature>
<dbReference type="FunFam" id="1.10.150.60:FF:000004">
    <property type="entry name" value="AT-rich interactive domain-containing protein 5B"/>
    <property type="match status" value="1"/>
</dbReference>
<reference evidence="9" key="1">
    <citation type="submission" date="2021-01" db="EMBL/GenBank/DDBJ databases">
        <authorList>
            <person name="Zahm M."/>
            <person name="Roques C."/>
            <person name="Cabau C."/>
            <person name="Klopp C."/>
            <person name="Donnadieu C."/>
            <person name="Jouanno E."/>
            <person name="Lampietro C."/>
            <person name="Louis A."/>
            <person name="Herpin A."/>
            <person name="Echchiki A."/>
            <person name="Berthelot C."/>
            <person name="Parey E."/>
            <person name="Roest-Crollius H."/>
            <person name="Braasch I."/>
            <person name="Postlethwait J."/>
            <person name="Bobe J."/>
            <person name="Montfort J."/>
            <person name="Bouchez O."/>
            <person name="Begum T."/>
            <person name="Mejri S."/>
            <person name="Adams A."/>
            <person name="Chen W.-J."/>
            <person name="Guiguen Y."/>
        </authorList>
    </citation>
    <scope>NUCLEOTIDE SEQUENCE</scope>
    <source>
        <strain evidence="9">YG-15Mar2019-1</strain>
        <tissue evidence="9">Brain</tissue>
    </source>
</reference>
<dbReference type="GO" id="GO:0006357">
    <property type="term" value="P:regulation of transcription by RNA polymerase II"/>
    <property type="evidence" value="ECO:0007669"/>
    <property type="project" value="TreeGrafter"/>
</dbReference>
<keyword evidence="10" id="KW-1185">Reference proteome</keyword>
<dbReference type="OrthoDB" id="1938591at2759"/>
<evidence type="ECO:0000256" key="7">
    <source>
        <dbReference type="SAM" id="MobiDB-lite"/>
    </source>
</evidence>
<keyword evidence="2" id="KW-0805">Transcription regulation</keyword>
<dbReference type="GO" id="GO:0000976">
    <property type="term" value="F:transcription cis-regulatory region binding"/>
    <property type="evidence" value="ECO:0007669"/>
    <property type="project" value="TreeGrafter"/>
</dbReference>
<sequence length="611" mass="66875">MVSQPKSVQRKKLDQWKDSEVASAADGEVPLNQQTCEMETSHPTDGGEDGSRVSQSEAEEKSFVASLYTFMKDRGTPIERIPHLGFKQINLWRIYKAVEKLGGYDSVTARRLWKNVYDELGGSPGSTSAATCTRRHYERLVLPFERQLRGEEDKPLPPAKPRKQYKKSPEGKGSKAEGKKKKSHQEGEGEVHAETQEKPGEGSHCAILAESSQADCCGLNGEVTTAKDQTASNCPVTQPVKKLLSSVQSSGGEVISPLEKKKRMAQASLSLSQACPSPDQDSRGRPSVIHCAQSPGLSRSSRTRESSEGSPVPHSSSSSRSPSPCSVSSDDCLALTEDCAPAPGLDKPVPPTYLGNFSVSYSNGVCKPVSCYPAIKDSAGHLRHHRDIRQVSLFPTDPTGVKVQTPEWSPGCRGENRHASVKTHQPSSSSSADMGPKACWVPPMSSFTKVLPKSGEHLRPVSYQQGHKVHQSLKRPAPEDTSTYGKKLQMVPPLHHGESKERSKLGLPKPLPTQHSLYPHASFPISYFLPAYERTRPVSSHQLKGLPLPPLLLPAHLTQPSPVYRHVTSGTPYSVPYESFPRPRPYQIPLWHPQAAYAITSLNPHYPNTKL</sequence>
<dbReference type="Gene3D" id="1.10.150.60">
    <property type="entry name" value="ARID DNA-binding domain"/>
    <property type="match status" value="1"/>
</dbReference>
<comment type="caution">
    <text evidence="9">The sequence shown here is derived from an EMBL/GenBank/DDBJ whole genome shotgun (WGS) entry which is preliminary data.</text>
</comment>
<dbReference type="SUPFAM" id="SSF46774">
    <property type="entry name" value="ARID-like"/>
    <property type="match status" value="1"/>
</dbReference>
<dbReference type="InterPro" id="IPR036431">
    <property type="entry name" value="ARID_dom_sf"/>
</dbReference>
<dbReference type="GO" id="GO:0005634">
    <property type="term" value="C:nucleus"/>
    <property type="evidence" value="ECO:0007669"/>
    <property type="project" value="UniProtKB-SubCell"/>
</dbReference>
<keyword evidence="6" id="KW-0539">Nucleus</keyword>
<dbReference type="SMART" id="SM00501">
    <property type="entry name" value="BRIGHT"/>
    <property type="match status" value="1"/>
</dbReference>
<feature type="compositionally biased region" description="Polar residues" evidence="7">
    <location>
        <begin position="31"/>
        <end position="43"/>
    </location>
</feature>
<evidence type="ECO:0000313" key="10">
    <source>
        <dbReference type="Proteomes" id="UP001046870"/>
    </source>
</evidence>
<evidence type="ECO:0000256" key="2">
    <source>
        <dbReference type="ARBA" id="ARBA00023015"/>
    </source>
</evidence>
<organism evidence="9 10">
    <name type="scientific">Megalops atlanticus</name>
    <name type="common">Tarpon</name>
    <name type="synonym">Clupea gigantea</name>
    <dbReference type="NCBI Taxonomy" id="7932"/>
    <lineage>
        <taxon>Eukaryota</taxon>
        <taxon>Metazoa</taxon>
        <taxon>Chordata</taxon>
        <taxon>Craniata</taxon>
        <taxon>Vertebrata</taxon>
        <taxon>Euteleostomi</taxon>
        <taxon>Actinopterygii</taxon>
        <taxon>Neopterygii</taxon>
        <taxon>Teleostei</taxon>
        <taxon>Elopiformes</taxon>
        <taxon>Megalopidae</taxon>
        <taxon>Megalops</taxon>
    </lineage>
</organism>
<evidence type="ECO:0000313" key="9">
    <source>
        <dbReference type="EMBL" id="KAG7480713.1"/>
    </source>
</evidence>
<comment type="subcellular location">
    <subcellularLocation>
        <location evidence="1">Nucleus</location>
    </subcellularLocation>
</comment>
<feature type="region of interest" description="Disordered" evidence="7">
    <location>
        <begin position="396"/>
        <end position="435"/>
    </location>
</feature>
<feature type="compositionally biased region" description="Basic and acidic residues" evidence="7">
    <location>
        <begin position="184"/>
        <end position="201"/>
    </location>
</feature>
<feature type="region of interest" description="Disordered" evidence="7">
    <location>
        <begin position="146"/>
        <end position="205"/>
    </location>
</feature>
<protein>
    <recommendedName>
        <fullName evidence="8">ARID domain-containing protein</fullName>
    </recommendedName>
</protein>
<dbReference type="Pfam" id="PF01388">
    <property type="entry name" value="ARID"/>
    <property type="match status" value="1"/>
</dbReference>
<feature type="compositionally biased region" description="Polar residues" evidence="7">
    <location>
        <begin position="422"/>
        <end position="432"/>
    </location>
</feature>
<name>A0A9D3QB65_MEGAT</name>